<dbReference type="GO" id="GO:0005737">
    <property type="term" value="C:cytoplasm"/>
    <property type="evidence" value="ECO:0007669"/>
    <property type="project" value="TreeGrafter"/>
</dbReference>
<dbReference type="EMBL" id="MTHD01000004">
    <property type="protein sequence ID" value="OMG52883.1"/>
    <property type="molecule type" value="Genomic_DNA"/>
</dbReference>
<sequence length="88" mass="9679">MTQPVLMYTTAVCPFCIRAKQLLSARGVTAIEEVRVDLDPERRDEMMQKTGRRTVPQIFIGETHVGGCDDLYALDSAGKLLPLLAGEA</sequence>
<dbReference type="InterPro" id="IPR011767">
    <property type="entry name" value="GLR_AS"/>
</dbReference>
<keyword evidence="3 6" id="KW-0249">Electron transport</keyword>
<dbReference type="InterPro" id="IPR036249">
    <property type="entry name" value="Thioredoxin-like_sf"/>
</dbReference>
<evidence type="ECO:0000313" key="8">
    <source>
        <dbReference type="EMBL" id="OMG52883.1"/>
    </source>
</evidence>
<dbReference type="InterPro" id="IPR014025">
    <property type="entry name" value="Glutaredoxin_subgr"/>
</dbReference>
<organism evidence="8 9">
    <name type="scientific">Azonexus hydrophilus</name>
    <dbReference type="NCBI Taxonomy" id="418702"/>
    <lineage>
        <taxon>Bacteria</taxon>
        <taxon>Pseudomonadati</taxon>
        <taxon>Pseudomonadota</taxon>
        <taxon>Betaproteobacteria</taxon>
        <taxon>Rhodocyclales</taxon>
        <taxon>Azonexaceae</taxon>
        <taxon>Azonexus</taxon>
    </lineage>
</organism>
<dbReference type="Gene3D" id="3.40.30.10">
    <property type="entry name" value="Glutaredoxin"/>
    <property type="match status" value="1"/>
</dbReference>
<keyword evidence="5 6" id="KW-0676">Redox-active center</keyword>
<comment type="function">
    <text evidence="6">Has a glutathione-disulfide oxidoreductase activity in the presence of NADPH and glutathione reductase. Reduces low molecular weight disulfides and proteins.</text>
</comment>
<keyword evidence="6" id="KW-0963">Cytoplasm</keyword>
<evidence type="ECO:0000256" key="4">
    <source>
        <dbReference type="ARBA" id="ARBA00023157"/>
    </source>
</evidence>
<reference evidence="8 9" key="1">
    <citation type="submission" date="2016-10" db="EMBL/GenBank/DDBJ databases">
        <title>Alkaliphiles isolated from bioreactors.</title>
        <authorList>
            <person name="Salah Z."/>
            <person name="Rout S.P."/>
            <person name="Humphreys P.N."/>
        </authorList>
    </citation>
    <scope>NUCLEOTIDE SEQUENCE [LARGE SCALE GENOMIC DNA]</scope>
    <source>
        <strain evidence="8 9">ZS02</strain>
    </source>
</reference>
<dbReference type="OrthoDB" id="9814618at2"/>
<dbReference type="NCBIfam" id="TIGR02181">
    <property type="entry name" value="GRX_bact"/>
    <property type="match status" value="1"/>
</dbReference>
<comment type="similarity">
    <text evidence="1 6">Belongs to the glutaredoxin family.</text>
</comment>
<dbReference type="STRING" id="418702.BJN45_11505"/>
<evidence type="ECO:0000256" key="5">
    <source>
        <dbReference type="ARBA" id="ARBA00023284"/>
    </source>
</evidence>
<dbReference type="Proteomes" id="UP000187526">
    <property type="component" value="Unassembled WGS sequence"/>
</dbReference>
<protein>
    <recommendedName>
        <fullName evidence="6">Glutaredoxin</fullName>
    </recommendedName>
</protein>
<dbReference type="AlphaFoldDB" id="A0A1R1I2D4"/>
<dbReference type="CDD" id="cd03418">
    <property type="entry name" value="GRX_GRXb_1_3_like"/>
    <property type="match status" value="1"/>
</dbReference>
<evidence type="ECO:0000313" key="9">
    <source>
        <dbReference type="Proteomes" id="UP000187526"/>
    </source>
</evidence>
<dbReference type="InterPro" id="IPR011900">
    <property type="entry name" value="GRX_bact"/>
</dbReference>
<keyword evidence="9" id="KW-1185">Reference proteome</keyword>
<dbReference type="Pfam" id="PF00462">
    <property type="entry name" value="Glutaredoxin"/>
    <property type="match status" value="1"/>
</dbReference>
<gene>
    <name evidence="8" type="ORF">BJN45_11505</name>
</gene>
<dbReference type="PANTHER" id="PTHR45694:SF18">
    <property type="entry name" value="GLUTAREDOXIN-1-RELATED"/>
    <property type="match status" value="1"/>
</dbReference>
<evidence type="ECO:0000256" key="6">
    <source>
        <dbReference type="RuleBase" id="RU364065"/>
    </source>
</evidence>
<proteinExistence type="inferred from homology"/>
<dbReference type="PRINTS" id="PR00160">
    <property type="entry name" value="GLUTAREDOXIN"/>
</dbReference>
<dbReference type="PROSITE" id="PS00195">
    <property type="entry name" value="GLUTAREDOXIN_1"/>
    <property type="match status" value="1"/>
</dbReference>
<accession>A0A1R1I2D4</accession>
<comment type="caution">
    <text evidence="8">The sequence shown here is derived from an EMBL/GenBank/DDBJ whole genome shotgun (WGS) entry which is preliminary data.</text>
</comment>
<dbReference type="GO" id="GO:0045454">
    <property type="term" value="P:cell redox homeostasis"/>
    <property type="evidence" value="ECO:0007669"/>
    <property type="project" value="InterPro"/>
</dbReference>
<evidence type="ECO:0000256" key="3">
    <source>
        <dbReference type="ARBA" id="ARBA00022982"/>
    </source>
</evidence>
<keyword evidence="4" id="KW-1015">Disulfide bond</keyword>
<dbReference type="PANTHER" id="PTHR45694">
    <property type="entry name" value="GLUTAREDOXIN 2"/>
    <property type="match status" value="1"/>
</dbReference>
<evidence type="ECO:0000256" key="1">
    <source>
        <dbReference type="ARBA" id="ARBA00007787"/>
    </source>
</evidence>
<dbReference type="GO" id="GO:0034599">
    <property type="term" value="P:cellular response to oxidative stress"/>
    <property type="evidence" value="ECO:0007669"/>
    <property type="project" value="TreeGrafter"/>
</dbReference>
<dbReference type="GO" id="GO:0015038">
    <property type="term" value="F:glutathione disulfide oxidoreductase activity"/>
    <property type="evidence" value="ECO:0007669"/>
    <property type="project" value="UniProtKB-UniRule"/>
</dbReference>
<dbReference type="InterPro" id="IPR002109">
    <property type="entry name" value="Glutaredoxin"/>
</dbReference>
<evidence type="ECO:0000256" key="2">
    <source>
        <dbReference type="ARBA" id="ARBA00022448"/>
    </source>
</evidence>
<keyword evidence="2 6" id="KW-0813">Transport</keyword>
<feature type="domain" description="Glutaredoxin" evidence="7">
    <location>
        <begin position="5"/>
        <end position="65"/>
    </location>
</feature>
<dbReference type="PROSITE" id="PS51354">
    <property type="entry name" value="GLUTAREDOXIN_2"/>
    <property type="match status" value="1"/>
</dbReference>
<dbReference type="SUPFAM" id="SSF52833">
    <property type="entry name" value="Thioredoxin-like"/>
    <property type="match status" value="1"/>
</dbReference>
<name>A0A1R1I2D4_9RHOO</name>
<dbReference type="RefSeq" id="WP_076095394.1">
    <property type="nucleotide sequence ID" value="NZ_MTHD01000004.1"/>
</dbReference>
<evidence type="ECO:0000259" key="7">
    <source>
        <dbReference type="Pfam" id="PF00462"/>
    </source>
</evidence>